<evidence type="ECO:0000256" key="5">
    <source>
        <dbReference type="ARBA" id="ARBA00022692"/>
    </source>
</evidence>
<dbReference type="PANTHER" id="PTHR23502:SF132">
    <property type="entry name" value="POLYAMINE TRANSPORTER 2-RELATED"/>
    <property type="match status" value="1"/>
</dbReference>
<dbReference type="Pfam" id="PF07690">
    <property type="entry name" value="MFS_1"/>
    <property type="match status" value="1"/>
</dbReference>
<feature type="transmembrane region" description="Helical" evidence="9">
    <location>
        <begin position="208"/>
        <end position="233"/>
    </location>
</feature>
<feature type="transmembrane region" description="Helical" evidence="9">
    <location>
        <begin position="43"/>
        <end position="62"/>
    </location>
</feature>
<keyword evidence="7 9" id="KW-0472">Membrane</keyword>
<sequence>MPLLTAALALLSFIGPLSTDMYLPAFPRMAEEFGTDASGVQLTLTAFLVGMTVGHLVFGALSDRYGRRGPLLVGAFVCAAGTAMCAVAPSLGWLVALRFVTGFSGAAGVVISRAVVTDVVQGAAAARMFGILMTLAGTAPILAPLAGGAVIGAAGWRGVFWVLAGVSLVVAVGVLVAVPESLPKERRRAGGAGRLMASVREVAGDRAYVGYTLAFTFGFGMLFCYIAGSPFLLQNVLGLSVGVSSVAFSGGAVVATLSSAAGARLVGRIAPEVLLRGGLLTMFAGTSALLAVSVAGFLGVVVCLTLMALVCGGLGLVVANAAALAIARVPAASGTGSALLGTAQSALGAVVAPLVGLGGEDTAVPLFVGMTVCGGLAVASLRLTRGASDVTPVRAEAEVRGDRRTGARGYSPRGRTRPDS</sequence>
<dbReference type="PANTHER" id="PTHR23502">
    <property type="entry name" value="MAJOR FACILITATOR SUPERFAMILY"/>
    <property type="match status" value="1"/>
</dbReference>
<dbReference type="RefSeq" id="WP_229697520.1">
    <property type="nucleotide sequence ID" value="NZ_BMNG01000024.1"/>
</dbReference>
<dbReference type="CDD" id="cd17320">
    <property type="entry name" value="MFS_MdfA_MDR_like"/>
    <property type="match status" value="1"/>
</dbReference>
<keyword evidence="5 9" id="KW-0812">Transmembrane</keyword>
<keyword evidence="6 9" id="KW-1133">Transmembrane helix</keyword>
<comment type="subcellular location">
    <subcellularLocation>
        <location evidence="1">Cell membrane</location>
        <topology evidence="1">Multi-pass membrane protein</topology>
    </subcellularLocation>
</comment>
<dbReference type="InterPro" id="IPR036259">
    <property type="entry name" value="MFS_trans_sf"/>
</dbReference>
<comment type="caution">
    <text evidence="11">The sequence shown here is derived from an EMBL/GenBank/DDBJ whole genome shotgun (WGS) entry which is preliminary data.</text>
</comment>
<protein>
    <submittedName>
        <fullName evidence="11">Bcr/CflA family drug resistance efflux transporter</fullName>
    </submittedName>
</protein>
<dbReference type="Proteomes" id="UP000656881">
    <property type="component" value="Unassembled WGS sequence"/>
</dbReference>
<evidence type="ECO:0000256" key="8">
    <source>
        <dbReference type="SAM" id="MobiDB-lite"/>
    </source>
</evidence>
<organism evidence="11 12">
    <name type="scientific">Streptomyces lasiicapitis</name>
    <dbReference type="NCBI Taxonomy" id="1923961"/>
    <lineage>
        <taxon>Bacteria</taxon>
        <taxon>Bacillati</taxon>
        <taxon>Actinomycetota</taxon>
        <taxon>Actinomycetes</taxon>
        <taxon>Kitasatosporales</taxon>
        <taxon>Streptomycetaceae</taxon>
        <taxon>Streptomyces</taxon>
    </lineage>
</organism>
<evidence type="ECO:0000256" key="1">
    <source>
        <dbReference type="ARBA" id="ARBA00004651"/>
    </source>
</evidence>
<dbReference type="NCBIfam" id="TIGR00710">
    <property type="entry name" value="efflux_Bcr_CflA"/>
    <property type="match status" value="1"/>
</dbReference>
<evidence type="ECO:0000256" key="9">
    <source>
        <dbReference type="SAM" id="Phobius"/>
    </source>
</evidence>
<dbReference type="PROSITE" id="PS50850">
    <property type="entry name" value="MFS"/>
    <property type="match status" value="1"/>
</dbReference>
<keyword evidence="12" id="KW-1185">Reference proteome</keyword>
<proteinExistence type="inferred from homology"/>
<gene>
    <name evidence="11" type="ORF">GCM10012286_77930</name>
</gene>
<evidence type="ECO:0000256" key="2">
    <source>
        <dbReference type="ARBA" id="ARBA00006236"/>
    </source>
</evidence>
<dbReference type="InterPro" id="IPR020846">
    <property type="entry name" value="MFS_dom"/>
</dbReference>
<feature type="transmembrane region" description="Helical" evidence="9">
    <location>
        <begin position="239"/>
        <end position="261"/>
    </location>
</feature>
<evidence type="ECO:0000256" key="6">
    <source>
        <dbReference type="ARBA" id="ARBA00022989"/>
    </source>
</evidence>
<reference evidence="12" key="1">
    <citation type="journal article" date="2019" name="Int. J. Syst. Evol. Microbiol.">
        <title>The Global Catalogue of Microorganisms (GCM) 10K type strain sequencing project: providing services to taxonomists for standard genome sequencing and annotation.</title>
        <authorList>
            <consortium name="The Broad Institute Genomics Platform"/>
            <consortium name="The Broad Institute Genome Sequencing Center for Infectious Disease"/>
            <person name="Wu L."/>
            <person name="Ma J."/>
        </authorList>
    </citation>
    <scope>NUCLEOTIDE SEQUENCE [LARGE SCALE GENOMIC DNA]</scope>
    <source>
        <strain evidence="12">CGMCC 4.7349</strain>
    </source>
</reference>
<dbReference type="EMBL" id="BMNG01000024">
    <property type="protein sequence ID" value="GGO58536.1"/>
    <property type="molecule type" value="Genomic_DNA"/>
</dbReference>
<evidence type="ECO:0000256" key="4">
    <source>
        <dbReference type="ARBA" id="ARBA00022475"/>
    </source>
</evidence>
<keyword evidence="4" id="KW-1003">Cell membrane</keyword>
<dbReference type="InterPro" id="IPR011701">
    <property type="entry name" value="MFS"/>
</dbReference>
<feature type="transmembrane region" description="Helical" evidence="9">
    <location>
        <begin position="128"/>
        <end position="153"/>
    </location>
</feature>
<name>A0ABQ2MUG4_9ACTN</name>
<feature type="transmembrane region" description="Helical" evidence="9">
    <location>
        <begin position="298"/>
        <end position="326"/>
    </location>
</feature>
<evidence type="ECO:0000259" key="10">
    <source>
        <dbReference type="PROSITE" id="PS50850"/>
    </source>
</evidence>
<feature type="transmembrane region" description="Helical" evidence="9">
    <location>
        <begin position="273"/>
        <end position="292"/>
    </location>
</feature>
<feature type="transmembrane region" description="Helical" evidence="9">
    <location>
        <begin position="159"/>
        <end position="178"/>
    </location>
</feature>
<feature type="region of interest" description="Disordered" evidence="8">
    <location>
        <begin position="394"/>
        <end position="420"/>
    </location>
</feature>
<evidence type="ECO:0000313" key="11">
    <source>
        <dbReference type="EMBL" id="GGO58536.1"/>
    </source>
</evidence>
<evidence type="ECO:0000256" key="7">
    <source>
        <dbReference type="ARBA" id="ARBA00023136"/>
    </source>
</evidence>
<comment type="similarity">
    <text evidence="2">Belongs to the major facilitator superfamily. Bcr/CmlA family.</text>
</comment>
<feature type="domain" description="Major facilitator superfamily (MFS) profile" evidence="10">
    <location>
        <begin position="4"/>
        <end position="386"/>
    </location>
</feature>
<accession>A0ABQ2MUG4</accession>
<feature type="compositionally biased region" description="Basic and acidic residues" evidence="8">
    <location>
        <begin position="395"/>
        <end position="405"/>
    </location>
</feature>
<feature type="transmembrane region" description="Helical" evidence="9">
    <location>
        <begin position="95"/>
        <end position="116"/>
    </location>
</feature>
<evidence type="ECO:0000313" key="12">
    <source>
        <dbReference type="Proteomes" id="UP000656881"/>
    </source>
</evidence>
<evidence type="ECO:0000256" key="3">
    <source>
        <dbReference type="ARBA" id="ARBA00022448"/>
    </source>
</evidence>
<feature type="transmembrane region" description="Helical" evidence="9">
    <location>
        <begin position="363"/>
        <end position="384"/>
    </location>
</feature>
<keyword evidence="3" id="KW-0813">Transport</keyword>
<dbReference type="SUPFAM" id="SSF103473">
    <property type="entry name" value="MFS general substrate transporter"/>
    <property type="match status" value="1"/>
</dbReference>
<feature type="transmembrane region" description="Helical" evidence="9">
    <location>
        <begin position="69"/>
        <end position="89"/>
    </location>
</feature>
<dbReference type="InterPro" id="IPR004812">
    <property type="entry name" value="Efflux_drug-R_Bcr/CmlA"/>
</dbReference>
<dbReference type="Gene3D" id="1.20.1720.10">
    <property type="entry name" value="Multidrug resistance protein D"/>
    <property type="match status" value="1"/>
</dbReference>